<dbReference type="Gene3D" id="1.20.59.10">
    <property type="entry name" value="Chorismate mutase"/>
    <property type="match status" value="1"/>
</dbReference>
<keyword evidence="5" id="KW-1185">Reference proteome</keyword>
<sequence>MQAQECQTLAQVRDEIDQLNSGILQLLAQRQHYVARAAELKTDVSAVLAPERRAAILQQVAQEAAALGMSSEVAVAVFTAMIDAFIAWETKQFKDLN</sequence>
<reference evidence="4 5" key="1">
    <citation type="journal article" date="2022" name="Res Sq">
        <title>Evolution of multicellular longitudinally dividing oral cavity symbionts (Neisseriaceae).</title>
        <authorList>
            <person name="Nyongesa S."/>
            <person name="Weber P."/>
            <person name="Bernet E."/>
            <person name="Pullido F."/>
            <person name="Nieckarz M."/>
            <person name="Delaby M."/>
            <person name="Nieves C."/>
            <person name="Viehboeck T."/>
            <person name="Krause N."/>
            <person name="Rivera-Millot A."/>
            <person name="Nakamura A."/>
            <person name="Vischer N."/>
            <person name="VanNieuwenhze M."/>
            <person name="Brun Y."/>
            <person name="Cava F."/>
            <person name="Bulgheresi S."/>
            <person name="Veyrier F."/>
        </authorList>
    </citation>
    <scope>NUCLEOTIDE SEQUENCE [LARGE SCALE GENOMIC DNA]</scope>
    <source>
        <strain evidence="4 5">SN4</strain>
    </source>
</reference>
<evidence type="ECO:0000313" key="5">
    <source>
        <dbReference type="Proteomes" id="UP000832011"/>
    </source>
</evidence>
<dbReference type="InterPro" id="IPR051331">
    <property type="entry name" value="Chorismate_mutase-related"/>
</dbReference>
<dbReference type="PANTHER" id="PTHR38041">
    <property type="entry name" value="CHORISMATE MUTASE"/>
    <property type="match status" value="1"/>
</dbReference>
<gene>
    <name evidence="4" type="ORF">LVJ82_11630</name>
</gene>
<dbReference type="EMBL" id="CP091511">
    <property type="protein sequence ID" value="UOO88137.1"/>
    <property type="molecule type" value="Genomic_DNA"/>
</dbReference>
<dbReference type="SMART" id="SM00830">
    <property type="entry name" value="CM_2"/>
    <property type="match status" value="1"/>
</dbReference>
<organism evidence="4 5">
    <name type="scientific">Vitreoscilla massiliensis</name>
    <dbReference type="NCBI Taxonomy" id="1689272"/>
    <lineage>
        <taxon>Bacteria</taxon>
        <taxon>Pseudomonadati</taxon>
        <taxon>Pseudomonadota</taxon>
        <taxon>Betaproteobacteria</taxon>
        <taxon>Neisseriales</taxon>
        <taxon>Neisseriaceae</taxon>
        <taxon>Vitreoscilla</taxon>
    </lineage>
</organism>
<evidence type="ECO:0000256" key="2">
    <source>
        <dbReference type="ARBA" id="ARBA00023235"/>
    </source>
</evidence>
<dbReference type="InterPro" id="IPR036979">
    <property type="entry name" value="CM_dom_sf"/>
</dbReference>
<dbReference type="PROSITE" id="PS51168">
    <property type="entry name" value="CHORISMATE_MUT_2"/>
    <property type="match status" value="1"/>
</dbReference>
<keyword evidence="2 4" id="KW-0413">Isomerase</keyword>
<evidence type="ECO:0000259" key="3">
    <source>
        <dbReference type="PROSITE" id="PS51168"/>
    </source>
</evidence>
<dbReference type="InterPro" id="IPR036263">
    <property type="entry name" value="Chorismate_II_sf"/>
</dbReference>
<dbReference type="EC" id="5.4.99.5" evidence="1"/>
<proteinExistence type="predicted"/>
<dbReference type="Proteomes" id="UP000832011">
    <property type="component" value="Chromosome"/>
</dbReference>
<dbReference type="InterPro" id="IPR002701">
    <property type="entry name" value="CM_II_prokaryot"/>
</dbReference>
<evidence type="ECO:0000313" key="4">
    <source>
        <dbReference type="EMBL" id="UOO88137.1"/>
    </source>
</evidence>
<protein>
    <recommendedName>
        <fullName evidence="1">chorismate mutase</fullName>
        <ecNumber evidence="1">5.4.99.5</ecNumber>
    </recommendedName>
</protein>
<dbReference type="PANTHER" id="PTHR38041:SF1">
    <property type="entry name" value="CHORISMATE MUTASE"/>
    <property type="match status" value="1"/>
</dbReference>
<feature type="domain" description="Chorismate mutase" evidence="3">
    <location>
        <begin position="3"/>
        <end position="93"/>
    </location>
</feature>
<dbReference type="SUPFAM" id="SSF48600">
    <property type="entry name" value="Chorismate mutase II"/>
    <property type="match status" value="1"/>
</dbReference>
<accession>A0ABY4E3Z2</accession>
<evidence type="ECO:0000256" key="1">
    <source>
        <dbReference type="ARBA" id="ARBA00012404"/>
    </source>
</evidence>
<dbReference type="Pfam" id="PF01817">
    <property type="entry name" value="CM_2"/>
    <property type="match status" value="1"/>
</dbReference>
<name>A0ABY4E3Z2_9NEIS</name>
<dbReference type="RefSeq" id="WP_058356428.1">
    <property type="nucleotide sequence ID" value="NZ_CABKVG010000009.1"/>
</dbReference>
<dbReference type="GO" id="GO:0004106">
    <property type="term" value="F:chorismate mutase activity"/>
    <property type="evidence" value="ECO:0007669"/>
    <property type="project" value="UniProtKB-EC"/>
</dbReference>